<protein>
    <recommendedName>
        <fullName evidence="4">Glycine zipper domain-containing protein</fullName>
    </recommendedName>
</protein>
<dbReference type="Proteomes" id="UP001165069">
    <property type="component" value="Unassembled WGS sequence"/>
</dbReference>
<evidence type="ECO:0000313" key="2">
    <source>
        <dbReference type="EMBL" id="GLH72124.1"/>
    </source>
</evidence>
<keyword evidence="1" id="KW-0812">Transmembrane</keyword>
<gene>
    <name evidence="2" type="ORF">GETHLI_06260</name>
</gene>
<feature type="transmembrane region" description="Helical" evidence="1">
    <location>
        <begin position="20"/>
        <end position="44"/>
    </location>
</feature>
<comment type="caution">
    <text evidence="2">The sequence shown here is derived from an EMBL/GenBank/DDBJ whole genome shotgun (WGS) entry which is preliminary data.</text>
</comment>
<evidence type="ECO:0000256" key="1">
    <source>
        <dbReference type="SAM" id="Phobius"/>
    </source>
</evidence>
<keyword evidence="1" id="KW-1133">Transmembrane helix</keyword>
<sequence>MEKLMGWVGATVGSLVGWYLGALVGFMTGACLSLVGSGFGLWAGRKLAREWLES</sequence>
<dbReference type="PROSITE" id="PS51257">
    <property type="entry name" value="PROKAR_LIPOPROTEIN"/>
    <property type="match status" value="1"/>
</dbReference>
<evidence type="ECO:0008006" key="4">
    <source>
        <dbReference type="Google" id="ProtNLM"/>
    </source>
</evidence>
<accession>A0ABQ5QC40</accession>
<evidence type="ECO:0000313" key="3">
    <source>
        <dbReference type="Proteomes" id="UP001165069"/>
    </source>
</evidence>
<dbReference type="EMBL" id="BSDE01000001">
    <property type="protein sequence ID" value="GLH72124.1"/>
    <property type="molecule type" value="Genomic_DNA"/>
</dbReference>
<name>A0ABQ5QC40_9BACT</name>
<keyword evidence="3" id="KW-1185">Reference proteome</keyword>
<dbReference type="RefSeq" id="WP_285570184.1">
    <property type="nucleotide sequence ID" value="NZ_BSDE01000001.1"/>
</dbReference>
<keyword evidence="1" id="KW-0472">Membrane</keyword>
<reference evidence="2 3" key="1">
    <citation type="journal article" date="2023" name="Antonie Van Leeuwenhoek">
        <title>Mesoterricola silvestris gen. nov., sp. nov., Mesoterricola sediminis sp. nov., Geothrix oryzae sp. nov., Geothrix edaphica sp. nov., Geothrix rubra sp. nov., and Geothrix limicola sp. nov., six novel members of Acidobacteriota isolated from soils.</title>
        <authorList>
            <person name="Itoh H."/>
            <person name="Sugisawa Y."/>
            <person name="Mise K."/>
            <person name="Xu Z."/>
            <person name="Kuniyasu M."/>
            <person name="Ushijima N."/>
            <person name="Kawano K."/>
            <person name="Kobayashi E."/>
            <person name="Shiratori Y."/>
            <person name="Masuda Y."/>
            <person name="Senoo K."/>
        </authorList>
    </citation>
    <scope>NUCLEOTIDE SEQUENCE [LARGE SCALE GENOMIC DNA]</scope>
    <source>
        <strain evidence="2 3">Red804</strain>
    </source>
</reference>
<organism evidence="2 3">
    <name type="scientific">Geothrix limicola</name>
    <dbReference type="NCBI Taxonomy" id="2927978"/>
    <lineage>
        <taxon>Bacteria</taxon>
        <taxon>Pseudomonadati</taxon>
        <taxon>Acidobacteriota</taxon>
        <taxon>Holophagae</taxon>
        <taxon>Holophagales</taxon>
        <taxon>Holophagaceae</taxon>
        <taxon>Geothrix</taxon>
    </lineage>
</organism>
<proteinExistence type="predicted"/>